<name>A0A165LVD6_PELLU</name>
<dbReference type="AlphaFoldDB" id="A0A165LVD6"/>
<evidence type="ECO:0000313" key="2">
    <source>
        <dbReference type="Proteomes" id="UP000076481"/>
    </source>
</evidence>
<sequence length="272" mass="30919">MERFLYRLSASSYTDCFILKGASLFLVWMGQNYRVTRDADLLCFGSPDLNNLAGIFREICTIGCNSDGMVYKTETLKAEEIREGLKYERARVTLVGILNTARIPLQIDIGFGDAITPAPENIESPTLLETPPPKLKAYPRYTLVAEKLEAMVQLDLANSRMNDFYDIWLSSKLFPFEGTILIKAIKNIFARRKTALPNGAPFAFTSEFYEDQQKKVQWNAFIKKVKPNVHVESLSIVTAEISRFLQPVIDSIQSASSFEEEWLPEKGWTLKH</sequence>
<accession>A0A165LVD6</accession>
<dbReference type="InterPro" id="IPR014942">
    <property type="entry name" value="AbiEii"/>
</dbReference>
<protein>
    <recommendedName>
        <fullName evidence="3">Nucleotidyl transferase AbiEii/AbiGii toxin family protein</fullName>
    </recommendedName>
</protein>
<organism evidence="1 2">
    <name type="scientific">Pelodictyon luteolum</name>
    <dbReference type="NCBI Taxonomy" id="1100"/>
    <lineage>
        <taxon>Bacteria</taxon>
        <taxon>Pseudomonadati</taxon>
        <taxon>Chlorobiota</taxon>
        <taxon>Chlorobiia</taxon>
        <taxon>Chlorobiales</taxon>
        <taxon>Chlorobiaceae</taxon>
        <taxon>Chlorobium/Pelodictyon group</taxon>
        <taxon>Pelodictyon</taxon>
    </lineage>
</organism>
<proteinExistence type="predicted"/>
<dbReference type="Proteomes" id="UP000076481">
    <property type="component" value="Unassembled WGS sequence"/>
</dbReference>
<gene>
    <name evidence="1" type="ORF">A3K90_08795</name>
</gene>
<dbReference type="Pfam" id="PF08843">
    <property type="entry name" value="AbiEii"/>
    <property type="match status" value="1"/>
</dbReference>
<dbReference type="EMBL" id="LVWG01000024">
    <property type="protein sequence ID" value="KZK74478.1"/>
    <property type="molecule type" value="Genomic_DNA"/>
</dbReference>
<evidence type="ECO:0008006" key="3">
    <source>
        <dbReference type="Google" id="ProtNLM"/>
    </source>
</evidence>
<reference evidence="1 2" key="1">
    <citation type="submission" date="2016-03" db="EMBL/GenBank/DDBJ databases">
        <title>Speciation and ecological success in dimly lit waters: horizontal gene transfer in a green sulfur bacteria bloom unveiled by metagenomic assembly.</title>
        <authorList>
            <person name="Llorens-Mares T."/>
            <person name="Liu Z."/>
            <person name="Allen L.Z."/>
            <person name="Rusch D.B."/>
            <person name="Craig M.T."/>
            <person name="Dupont C.L."/>
            <person name="Bryant D.A."/>
            <person name="Casamayor E.O."/>
        </authorList>
    </citation>
    <scope>NUCLEOTIDE SEQUENCE [LARGE SCALE GENOMIC DNA]</scope>
    <source>
        <strain evidence="1">CIII</strain>
    </source>
</reference>
<evidence type="ECO:0000313" key="1">
    <source>
        <dbReference type="EMBL" id="KZK74478.1"/>
    </source>
</evidence>
<comment type="caution">
    <text evidence="1">The sequence shown here is derived from an EMBL/GenBank/DDBJ whole genome shotgun (WGS) entry which is preliminary data.</text>
</comment>